<dbReference type="InterPro" id="IPR001610">
    <property type="entry name" value="PAC"/>
</dbReference>
<dbReference type="InterPro" id="IPR036890">
    <property type="entry name" value="HATPase_C_sf"/>
</dbReference>
<evidence type="ECO:0000259" key="11">
    <source>
        <dbReference type="PROSITE" id="PS50112"/>
    </source>
</evidence>
<keyword evidence="6" id="KW-0418">Kinase</keyword>
<dbReference type="InterPro" id="IPR003594">
    <property type="entry name" value="HATPase_dom"/>
</dbReference>
<dbReference type="SMART" id="SM00388">
    <property type="entry name" value="HisKA"/>
    <property type="match status" value="1"/>
</dbReference>
<keyword evidence="4" id="KW-0808">Transferase</keyword>
<dbReference type="SUPFAM" id="SSF55785">
    <property type="entry name" value="PYP-like sensor domain (PAS domain)"/>
    <property type="match status" value="2"/>
</dbReference>
<name>A0A6H1U0V8_9CYAN</name>
<dbReference type="InterPro" id="IPR005467">
    <property type="entry name" value="His_kinase_dom"/>
</dbReference>
<evidence type="ECO:0000256" key="9">
    <source>
        <dbReference type="SAM" id="Coils"/>
    </source>
</evidence>
<evidence type="ECO:0000256" key="6">
    <source>
        <dbReference type="ARBA" id="ARBA00022777"/>
    </source>
</evidence>
<dbReference type="InterPro" id="IPR013767">
    <property type="entry name" value="PAS_fold"/>
</dbReference>
<keyword evidence="3" id="KW-0597">Phosphoprotein</keyword>
<evidence type="ECO:0000256" key="4">
    <source>
        <dbReference type="ARBA" id="ARBA00022679"/>
    </source>
</evidence>
<evidence type="ECO:0000256" key="1">
    <source>
        <dbReference type="ARBA" id="ARBA00000085"/>
    </source>
</evidence>
<dbReference type="InterPro" id="IPR004358">
    <property type="entry name" value="Sig_transdc_His_kin-like_C"/>
</dbReference>
<evidence type="ECO:0000256" key="2">
    <source>
        <dbReference type="ARBA" id="ARBA00012438"/>
    </source>
</evidence>
<dbReference type="InterPro" id="IPR035965">
    <property type="entry name" value="PAS-like_dom_sf"/>
</dbReference>
<dbReference type="PANTHER" id="PTHR43065">
    <property type="entry name" value="SENSOR HISTIDINE KINASE"/>
    <property type="match status" value="1"/>
</dbReference>
<reference evidence="13 14" key="1">
    <citation type="submission" date="2020-04" db="EMBL/GenBank/DDBJ databases">
        <authorList>
            <person name="Basu S."/>
            <person name="Maruthanayagam V."/>
            <person name="Chakraborty S."/>
            <person name="Pramanik A."/>
            <person name="Mukherjee J."/>
            <person name="Brink B."/>
        </authorList>
    </citation>
    <scope>NUCLEOTIDE SEQUENCE [LARGE SCALE GENOMIC DNA]</scope>
    <source>
        <strain evidence="13 14">AP17</strain>
    </source>
</reference>
<evidence type="ECO:0000256" key="8">
    <source>
        <dbReference type="ARBA" id="ARBA00023012"/>
    </source>
</evidence>
<keyword evidence="7" id="KW-0067">ATP-binding</keyword>
<organism evidence="13 14">
    <name type="scientific">Oxynema aestuarii AP17</name>
    <dbReference type="NCBI Taxonomy" id="2064643"/>
    <lineage>
        <taxon>Bacteria</taxon>
        <taxon>Bacillati</taxon>
        <taxon>Cyanobacteriota</taxon>
        <taxon>Cyanophyceae</taxon>
        <taxon>Oscillatoriophycideae</taxon>
        <taxon>Oscillatoriales</taxon>
        <taxon>Oscillatoriaceae</taxon>
        <taxon>Oxynema</taxon>
        <taxon>Oxynema aestuarii</taxon>
    </lineage>
</organism>
<dbReference type="SMART" id="SM00086">
    <property type="entry name" value="PAC"/>
    <property type="match status" value="1"/>
</dbReference>
<feature type="domain" description="PAC" evidence="12">
    <location>
        <begin position="263"/>
        <end position="315"/>
    </location>
</feature>
<feature type="domain" description="PAS" evidence="11">
    <location>
        <begin position="191"/>
        <end position="245"/>
    </location>
</feature>
<dbReference type="Pfam" id="PF00989">
    <property type="entry name" value="PAS"/>
    <property type="match status" value="1"/>
</dbReference>
<dbReference type="Gene3D" id="1.10.287.130">
    <property type="match status" value="1"/>
</dbReference>
<dbReference type="CDD" id="cd00130">
    <property type="entry name" value="PAS"/>
    <property type="match status" value="1"/>
</dbReference>
<dbReference type="PRINTS" id="PR00344">
    <property type="entry name" value="BCTRLSENSOR"/>
</dbReference>
<keyword evidence="9" id="KW-0175">Coiled coil</keyword>
<dbReference type="Gene3D" id="3.30.565.10">
    <property type="entry name" value="Histidine kinase-like ATPase, C-terminal domain"/>
    <property type="match status" value="1"/>
</dbReference>
<dbReference type="GO" id="GO:0005524">
    <property type="term" value="F:ATP binding"/>
    <property type="evidence" value="ECO:0007669"/>
    <property type="project" value="UniProtKB-KW"/>
</dbReference>
<dbReference type="Proteomes" id="UP000500857">
    <property type="component" value="Chromosome"/>
</dbReference>
<dbReference type="Gene3D" id="3.30.450.20">
    <property type="entry name" value="PAS domain"/>
    <property type="match status" value="2"/>
</dbReference>
<feature type="domain" description="Histidine kinase" evidence="10">
    <location>
        <begin position="356"/>
        <end position="610"/>
    </location>
</feature>
<dbReference type="CDD" id="cd00082">
    <property type="entry name" value="HisKA"/>
    <property type="match status" value="1"/>
</dbReference>
<dbReference type="PROSITE" id="PS50112">
    <property type="entry name" value="PAS"/>
    <property type="match status" value="1"/>
</dbReference>
<feature type="coiled-coil region" evidence="9">
    <location>
        <begin position="306"/>
        <end position="347"/>
    </location>
</feature>
<dbReference type="InterPro" id="IPR000014">
    <property type="entry name" value="PAS"/>
</dbReference>
<dbReference type="NCBIfam" id="TIGR00229">
    <property type="entry name" value="sensory_box"/>
    <property type="match status" value="1"/>
</dbReference>
<evidence type="ECO:0000313" key="14">
    <source>
        <dbReference type="Proteomes" id="UP000500857"/>
    </source>
</evidence>
<evidence type="ECO:0000259" key="12">
    <source>
        <dbReference type="PROSITE" id="PS50113"/>
    </source>
</evidence>
<evidence type="ECO:0000256" key="3">
    <source>
        <dbReference type="ARBA" id="ARBA00022553"/>
    </source>
</evidence>
<comment type="catalytic activity">
    <reaction evidence="1">
        <text>ATP + protein L-histidine = ADP + protein N-phospho-L-histidine.</text>
        <dbReference type="EC" id="2.7.13.3"/>
    </reaction>
</comment>
<evidence type="ECO:0000313" key="13">
    <source>
        <dbReference type="EMBL" id="QIZ71800.1"/>
    </source>
</evidence>
<keyword evidence="5" id="KW-0547">Nucleotide-binding</keyword>
<keyword evidence="8" id="KW-0902">Two-component regulatory system</keyword>
<dbReference type="SUPFAM" id="SSF47384">
    <property type="entry name" value="Homodimeric domain of signal transducing histidine kinase"/>
    <property type="match status" value="1"/>
</dbReference>
<evidence type="ECO:0000256" key="5">
    <source>
        <dbReference type="ARBA" id="ARBA00022741"/>
    </source>
</evidence>
<feature type="coiled-coil region" evidence="9">
    <location>
        <begin position="157"/>
        <end position="188"/>
    </location>
</feature>
<dbReference type="InterPro" id="IPR003661">
    <property type="entry name" value="HisK_dim/P_dom"/>
</dbReference>
<gene>
    <name evidence="13" type="ORF">HCG48_15435</name>
</gene>
<dbReference type="SMART" id="SM00387">
    <property type="entry name" value="HATPase_c"/>
    <property type="match status" value="1"/>
</dbReference>
<dbReference type="GO" id="GO:0000155">
    <property type="term" value="F:phosphorelay sensor kinase activity"/>
    <property type="evidence" value="ECO:0007669"/>
    <property type="project" value="InterPro"/>
</dbReference>
<dbReference type="PANTHER" id="PTHR43065:SF50">
    <property type="entry name" value="HISTIDINE KINASE"/>
    <property type="match status" value="1"/>
</dbReference>
<evidence type="ECO:0000256" key="7">
    <source>
        <dbReference type="ARBA" id="ARBA00022840"/>
    </source>
</evidence>
<dbReference type="SUPFAM" id="SSF55874">
    <property type="entry name" value="ATPase domain of HSP90 chaperone/DNA topoisomerase II/histidine kinase"/>
    <property type="match status" value="1"/>
</dbReference>
<sequence>MESIQANADSRCSCREQFCRFVRSLPIPAALLDEQMSYLAVSRSWTRDLYLRESGDEGDPTRDDEEDLPDFGAQWQEMYKSCLESGQEQCELIPDPHDEETTDWVRWQMQPWFDERGNVRGVVVYREVLNPGMGDRCALPSFRDNANAAYSSLLRLYKELDKRFQERNRQLQQTNSRLHDEIRAHEQDQIALRRHAQMLDLANDTIMILDLNYRIVYWNHGAERLYKWTRTEALSQPVHDFLKTEFPYPPEQIKRTLLDRGYWQGELVHSKRDGSRIVVESRWTLQYDDDGNPSAILEINHDISDRKDAEAALRESEARLREKNRQLKHTLEELKNTQAQLIQTEKMSSLGQLVAGVAHEINNPVNFIYGNLNHTKQYMEDLLKTIELYQKYYPEPIAEIEELADDIDLYFILKDLPKMLASMQVGAERIREIVRSLRNFSRSDRAECQVVDLHEGIENTLLLLKHRFKSKGNSCKIEIIKEYGKLPLVECYAGQMNQVFMNILGNAIDALEELAESDSERHSFKIWIRTQMLDDNRVEIRIGDNAGGIDEKTKNKLFDPFFTTKPPGKGTGLGLAISYQIVVERHGGQLECISEQGKGTEFVISIPPYPQD</sequence>
<dbReference type="AlphaFoldDB" id="A0A6H1U0V8"/>
<dbReference type="RefSeq" id="WP_168569952.1">
    <property type="nucleotide sequence ID" value="NZ_CP051167.1"/>
</dbReference>
<dbReference type="GO" id="GO:0006355">
    <property type="term" value="P:regulation of DNA-templated transcription"/>
    <property type="evidence" value="ECO:0007669"/>
    <property type="project" value="InterPro"/>
</dbReference>
<dbReference type="InterPro" id="IPR000700">
    <property type="entry name" value="PAS-assoc_C"/>
</dbReference>
<dbReference type="InterPro" id="IPR036097">
    <property type="entry name" value="HisK_dim/P_sf"/>
</dbReference>
<dbReference type="Pfam" id="PF02518">
    <property type="entry name" value="HATPase_c"/>
    <property type="match status" value="1"/>
</dbReference>
<protein>
    <recommendedName>
        <fullName evidence="2">histidine kinase</fullName>
        <ecNumber evidence="2">2.7.13.3</ecNumber>
    </recommendedName>
</protein>
<dbReference type="PROSITE" id="PS50109">
    <property type="entry name" value="HIS_KIN"/>
    <property type="match status" value="1"/>
</dbReference>
<evidence type="ECO:0000259" key="10">
    <source>
        <dbReference type="PROSITE" id="PS50109"/>
    </source>
</evidence>
<dbReference type="EC" id="2.7.13.3" evidence="2"/>
<keyword evidence="14" id="KW-1185">Reference proteome</keyword>
<dbReference type="EMBL" id="CP051167">
    <property type="protein sequence ID" value="QIZ71800.1"/>
    <property type="molecule type" value="Genomic_DNA"/>
</dbReference>
<proteinExistence type="predicted"/>
<accession>A0A6H1U0V8</accession>
<dbReference type="PROSITE" id="PS50113">
    <property type="entry name" value="PAC"/>
    <property type="match status" value="1"/>
</dbReference>
<dbReference type="KEGG" id="oxy:HCG48_15435"/>
<dbReference type="SMART" id="SM00091">
    <property type="entry name" value="PAS"/>
    <property type="match status" value="1"/>
</dbReference>